<keyword evidence="3" id="KW-0677">Repeat</keyword>
<dbReference type="InterPro" id="IPR035986">
    <property type="entry name" value="PKD_dom_sf"/>
</dbReference>
<keyword evidence="5" id="KW-0472">Membrane</keyword>
<dbReference type="SMART" id="SM00089">
    <property type="entry name" value="PKD"/>
    <property type="match status" value="4"/>
</dbReference>
<protein>
    <submittedName>
        <fullName evidence="7">Polycystin-1-like isoform X2</fullName>
    </submittedName>
</protein>
<organism evidence="7 8">
    <name type="scientific">Brachionus plicatilis</name>
    <name type="common">Marine rotifer</name>
    <name type="synonym">Brachionus muelleri</name>
    <dbReference type="NCBI Taxonomy" id="10195"/>
    <lineage>
        <taxon>Eukaryota</taxon>
        <taxon>Metazoa</taxon>
        <taxon>Spiralia</taxon>
        <taxon>Gnathifera</taxon>
        <taxon>Rotifera</taxon>
        <taxon>Eurotatoria</taxon>
        <taxon>Monogononta</taxon>
        <taxon>Pseudotrocha</taxon>
        <taxon>Ploima</taxon>
        <taxon>Brachionidae</taxon>
        <taxon>Brachionus</taxon>
    </lineage>
</organism>
<dbReference type="Proteomes" id="UP000276133">
    <property type="component" value="Unassembled WGS sequence"/>
</dbReference>
<evidence type="ECO:0000313" key="7">
    <source>
        <dbReference type="EMBL" id="RNA30190.1"/>
    </source>
</evidence>
<name>A0A3M7S3H3_BRAPC</name>
<dbReference type="PROSITE" id="PS50093">
    <property type="entry name" value="PKD"/>
    <property type="match status" value="2"/>
</dbReference>
<reference evidence="7 8" key="1">
    <citation type="journal article" date="2018" name="Sci. Rep.">
        <title>Genomic signatures of local adaptation to the degree of environmental predictability in rotifers.</title>
        <authorList>
            <person name="Franch-Gras L."/>
            <person name="Hahn C."/>
            <person name="Garcia-Roger E.M."/>
            <person name="Carmona M.J."/>
            <person name="Serra M."/>
            <person name="Gomez A."/>
        </authorList>
    </citation>
    <scope>NUCLEOTIDE SEQUENCE [LARGE SCALE GENOMIC DNA]</scope>
    <source>
        <strain evidence="7">HYR1</strain>
    </source>
</reference>
<dbReference type="GO" id="GO:0005886">
    <property type="term" value="C:plasma membrane"/>
    <property type="evidence" value="ECO:0007669"/>
    <property type="project" value="TreeGrafter"/>
</dbReference>
<dbReference type="GO" id="GO:0005261">
    <property type="term" value="F:monoatomic cation channel activity"/>
    <property type="evidence" value="ECO:0007669"/>
    <property type="project" value="TreeGrafter"/>
</dbReference>
<dbReference type="SUPFAM" id="SSF49299">
    <property type="entry name" value="PKD domain"/>
    <property type="match status" value="3"/>
</dbReference>
<dbReference type="OrthoDB" id="10040113at2759"/>
<evidence type="ECO:0000259" key="6">
    <source>
        <dbReference type="PROSITE" id="PS50093"/>
    </source>
</evidence>
<feature type="domain" description="PKD" evidence="6">
    <location>
        <begin position="283"/>
        <end position="343"/>
    </location>
</feature>
<dbReference type="InterPro" id="IPR022409">
    <property type="entry name" value="PKD/Chitinase_dom"/>
</dbReference>
<gene>
    <name evidence="7" type="ORF">BpHYR1_030028</name>
</gene>
<evidence type="ECO:0000256" key="4">
    <source>
        <dbReference type="ARBA" id="ARBA00022989"/>
    </source>
</evidence>
<feature type="domain" description="PKD" evidence="6">
    <location>
        <begin position="867"/>
        <end position="924"/>
    </location>
</feature>
<comment type="caution">
    <text evidence="7">The sequence shown here is derived from an EMBL/GenBank/DDBJ whole genome shotgun (WGS) entry which is preliminary data.</text>
</comment>
<keyword evidence="4" id="KW-1133">Transmembrane helix</keyword>
<evidence type="ECO:0000256" key="3">
    <source>
        <dbReference type="ARBA" id="ARBA00022737"/>
    </source>
</evidence>
<keyword evidence="2" id="KW-0812">Transmembrane</keyword>
<dbReference type="PANTHER" id="PTHR46730">
    <property type="entry name" value="POLYCYSTIN-1"/>
    <property type="match status" value="1"/>
</dbReference>
<dbReference type="Pfam" id="PF00801">
    <property type="entry name" value="PKD"/>
    <property type="match status" value="1"/>
</dbReference>
<accession>A0A3M7S3H3</accession>
<dbReference type="EMBL" id="REGN01002117">
    <property type="protein sequence ID" value="RNA30190.1"/>
    <property type="molecule type" value="Genomic_DNA"/>
</dbReference>
<comment type="subcellular location">
    <subcellularLocation>
        <location evidence="1">Membrane</location>
        <topology evidence="1">Multi-pass membrane protein</topology>
    </subcellularLocation>
</comment>
<evidence type="ECO:0000256" key="2">
    <source>
        <dbReference type="ARBA" id="ARBA00022692"/>
    </source>
</evidence>
<dbReference type="InterPro" id="IPR000601">
    <property type="entry name" value="PKD_dom"/>
</dbReference>
<evidence type="ECO:0000256" key="1">
    <source>
        <dbReference type="ARBA" id="ARBA00004141"/>
    </source>
</evidence>
<evidence type="ECO:0000256" key="5">
    <source>
        <dbReference type="ARBA" id="ARBA00023136"/>
    </source>
</evidence>
<dbReference type="PANTHER" id="PTHR46730:SF4">
    <property type="entry name" value="POLYCYSTIC KIDNEY DISEASE PROTEIN 1-LIKE 1"/>
    <property type="match status" value="1"/>
</dbReference>
<dbReference type="GO" id="GO:0006816">
    <property type="term" value="P:calcium ion transport"/>
    <property type="evidence" value="ECO:0007669"/>
    <property type="project" value="TreeGrafter"/>
</dbReference>
<evidence type="ECO:0000313" key="8">
    <source>
        <dbReference type="Proteomes" id="UP000276133"/>
    </source>
</evidence>
<sequence length="1425" mass="159657">MTFFITIFLTNIFCYPHDNQTGDGELFGFGIKVPQKISNSLASLSTGTSIILLYNTFFQFDGTLRAAEIYANSSGDIQLSIYLYSPCSTSFSKLKNPKTCVDYKTSYQFDCATSFDKNTGRCSNDQIGAADFYGSSSTDFTQVKTETISLNQGYNLIIPFGGNTQIKQGWILGMIQTTALVSIDMSNSALLSDYVDTLPVNNSINAAFHVRAFVSRPIILSTFSLYPKSVHQLTASVYHPVVIGPVSSNFVIYDKITELRVDTMDNGQCKENVECLFTALHMTGNNVTYKWSFPSENVTKMSPELPYVFTESGSFEIFLLASNPVSNESVSFMIKVIVPVKNPRLTLNNSEGASAVGKNADFLFTLEKGLGYVCTINYGDSGTDQFDDSLTSLNNSLFSHTYSAEGVYKVKILCINSISNDSYEIDHSVQFEVTNLRLTKWFSFRNVLFTVDFAIDTGSAVQFELWYDQVRDLAANFDSLTKTGSSSSRTAASSGLYKVNITVWNKISRVNLLQDFEIGSKIRNPQFLLTNTDSFAPTHYHFGTQLNFLVKMDDGANVKLRFYFGDQVDPSVPSLEVNTTGDWNSDYSVSYTHINPGDFVIQLTVLNAFDTFTLNQSISVVSDVNNLVPGLAENPVIFSPLGSFAYFMFSYAGDTKSGSHARVTFWPGDMFNQSFGPYLIGMNFRLNASVNSLMYRYQGEGEYKAVFLVENMLGSKFYDLIFNIKQGYELVQFLILRPTDVSVADNQTFTTSTAKNASLIVRASDSSSAQILKYIIQIQNPIENASIHTNPVDTTEIIHDGINDLINPYLIPINLAYTSPNLQVQHYHTRNNLVLKISIILGPTRSRTIGLTIEALGSPTNPYVLVDFGDGNAPENEKYLSGSLDLSYEYQTIGLYTINITIFNKISSKSFFKSVKILSDIAAFDCVPKWRLVPVDGTEETTYASISNGVYSFDKERDLRLHCSWKNGIIERFIIDINGIRETYLDFSSLNYVRSGQSYQIILPFKTDKFRRDFSLNATFYSAIILENAVENTTIFAPGSPHTFLINFETLAEPSCASVILTDTNYRSRPISIGTDASTCSTFFPGLAYNGSYDIVQSTWRINFILQIEGNIKMTATVRNSASEKTVSTSVTVTSLPCAPPLLSIEDRAEFFFLPIEVARTKMIILLAESILRCNLTLSNERGWQLYLVNQANGEHISQIDLSGNPTEKNAEIVIRPNTLSYGLYKFVYFTRMTGSNLMGRNFESRIDTYVRVVPTGIVVWGLKGGVAERRLGIEQELEFTPTAFSFDQDSLVSILSLKFKFFCTVVDSGIVRPYPSRNAREKLDLFSLKNGSHLMTSNTTCFEDPSGFEFGSSGNSIKISTAYLAYYKTRAYRFMISTEYLGQEYYQEFDLWLEFVKKTPIISLGSYDYYNQKRNFKFMIKLND</sequence>
<proteinExistence type="predicted"/>
<keyword evidence="8" id="KW-1185">Reference proteome</keyword>